<dbReference type="Pfam" id="PF13263">
    <property type="entry name" value="PHP_C"/>
    <property type="match status" value="1"/>
</dbReference>
<keyword evidence="2" id="KW-1185">Reference proteome</keyword>
<dbReference type="Gene3D" id="3.20.20.140">
    <property type="entry name" value="Metal-dependent hydrolases"/>
    <property type="match status" value="1"/>
</dbReference>
<comment type="caution">
    <text evidence="1">The sequence shown here is derived from an EMBL/GenBank/DDBJ whole genome shotgun (WGS) entry which is preliminary data.</text>
</comment>
<name>A0A2K2FS16_9CLOT</name>
<accession>A0A2K2FS16</accession>
<sequence>MDLYKYDTHVHTAETSPCARVNAAELVHLYKDAGYQGVVITDHYFDGYFDSLGDISWEKKIDNFLEGYKNALNEGNKIGLDVILGMELRFRENFNDYLVYGIDEAFLKENKELYNLNLSQFRELISNKGILIYQAHPFRLHIIPADPGLLDGVETFNGNPRHDSKNHKALKFAEEHGLKMLSGSDFHQYEDIARGGVIIPETVRSSKDFARILDEGGIAELIVSG</sequence>
<evidence type="ECO:0000313" key="1">
    <source>
        <dbReference type="EMBL" id="PNU01554.1"/>
    </source>
</evidence>
<dbReference type="EMBL" id="NIOJ01000001">
    <property type="protein sequence ID" value="PNU01554.1"/>
    <property type="molecule type" value="Genomic_DNA"/>
</dbReference>
<dbReference type="OrthoDB" id="9777619at2"/>
<dbReference type="AlphaFoldDB" id="A0A2K2FS16"/>
<organism evidence="1 2">
    <name type="scientific">Clostridium thermosuccinogenes</name>
    <dbReference type="NCBI Taxonomy" id="84032"/>
    <lineage>
        <taxon>Bacteria</taxon>
        <taxon>Bacillati</taxon>
        <taxon>Bacillota</taxon>
        <taxon>Clostridia</taxon>
        <taxon>Eubacteriales</taxon>
        <taxon>Clostridiaceae</taxon>
        <taxon>Clostridium</taxon>
    </lineage>
</organism>
<dbReference type="PANTHER" id="PTHR42924">
    <property type="entry name" value="EXONUCLEASE"/>
    <property type="match status" value="1"/>
</dbReference>
<dbReference type="GO" id="GO:0035312">
    <property type="term" value="F:5'-3' DNA exonuclease activity"/>
    <property type="evidence" value="ECO:0007669"/>
    <property type="project" value="TreeGrafter"/>
</dbReference>
<gene>
    <name evidence="1" type="ORF">CDQ84_00670</name>
</gene>
<dbReference type="SUPFAM" id="SSF89550">
    <property type="entry name" value="PHP domain-like"/>
    <property type="match status" value="1"/>
</dbReference>
<dbReference type="GO" id="GO:0004534">
    <property type="term" value="F:5'-3' RNA exonuclease activity"/>
    <property type="evidence" value="ECO:0007669"/>
    <property type="project" value="TreeGrafter"/>
</dbReference>
<dbReference type="Proteomes" id="UP000236151">
    <property type="component" value="Unassembled WGS sequence"/>
</dbReference>
<dbReference type="CDD" id="cd07432">
    <property type="entry name" value="PHP_HisPPase"/>
    <property type="match status" value="1"/>
</dbReference>
<dbReference type="PANTHER" id="PTHR42924:SF3">
    <property type="entry name" value="POLYMERASE_HISTIDINOL PHOSPHATASE N-TERMINAL DOMAIN-CONTAINING PROTEIN"/>
    <property type="match status" value="1"/>
</dbReference>
<dbReference type="KEGG" id="cthd:CDO33_16660"/>
<dbReference type="InterPro" id="IPR052018">
    <property type="entry name" value="PHP_domain"/>
</dbReference>
<reference evidence="2" key="1">
    <citation type="submission" date="2017-06" db="EMBL/GenBank/DDBJ databases">
        <title>Investigating the central metabolism of Clostridium thermosuccinogenes.</title>
        <authorList>
            <person name="Koendjbiharie J.G."/>
            <person name="Van Kranenburg R."/>
            <person name="Vriesendorp B."/>
        </authorList>
    </citation>
    <scope>NUCLEOTIDE SEQUENCE [LARGE SCALE GENOMIC DNA]</scope>
    <source>
        <strain evidence="2">DSM 5806</strain>
    </source>
</reference>
<evidence type="ECO:0000313" key="2">
    <source>
        <dbReference type="Proteomes" id="UP000236151"/>
    </source>
</evidence>
<protein>
    <submittedName>
        <fullName evidence="1">Transposase</fullName>
    </submittedName>
</protein>
<dbReference type="RefSeq" id="WP_103079783.1">
    <property type="nucleotide sequence ID" value="NZ_CP021850.1"/>
</dbReference>
<dbReference type="InterPro" id="IPR016195">
    <property type="entry name" value="Pol/histidinol_Pase-like"/>
</dbReference>
<proteinExistence type="predicted"/>